<reference evidence="1 2" key="1">
    <citation type="submission" date="2019-04" db="EMBL/GenBank/DDBJ databases">
        <title>genome sequence of strain W3.</title>
        <authorList>
            <person name="Gao J."/>
            <person name="Sun J."/>
        </authorList>
    </citation>
    <scope>NUCLEOTIDE SEQUENCE [LARGE SCALE GENOMIC DNA]</scope>
    <source>
        <strain evidence="1 2">W3</strain>
    </source>
</reference>
<protein>
    <submittedName>
        <fullName evidence="1">NUDIX hydrolase</fullName>
    </submittedName>
</protein>
<evidence type="ECO:0000313" key="1">
    <source>
        <dbReference type="EMBL" id="THV34767.1"/>
    </source>
</evidence>
<comment type="caution">
    <text evidence="1">The sequence shown here is derived from an EMBL/GenBank/DDBJ whole genome shotgun (WGS) entry which is preliminary data.</text>
</comment>
<dbReference type="SUPFAM" id="SSF55811">
    <property type="entry name" value="Nudix"/>
    <property type="match status" value="1"/>
</dbReference>
<dbReference type="AlphaFoldDB" id="A0A4S8PTM1"/>
<dbReference type="GO" id="GO:0016787">
    <property type="term" value="F:hydrolase activity"/>
    <property type="evidence" value="ECO:0007669"/>
    <property type="project" value="UniProtKB-KW"/>
</dbReference>
<evidence type="ECO:0000313" key="2">
    <source>
        <dbReference type="Proteomes" id="UP000307378"/>
    </source>
</evidence>
<dbReference type="InterPro" id="IPR015797">
    <property type="entry name" value="NUDIX_hydrolase-like_dom_sf"/>
</dbReference>
<name>A0A4S8PTM1_9HYPH</name>
<dbReference type="RefSeq" id="WP_136541492.1">
    <property type="nucleotide sequence ID" value="NZ_STGU01000007.1"/>
</dbReference>
<dbReference type="EMBL" id="STGU01000007">
    <property type="protein sequence ID" value="THV34767.1"/>
    <property type="molecule type" value="Genomic_DNA"/>
</dbReference>
<dbReference type="Proteomes" id="UP000307378">
    <property type="component" value="Unassembled WGS sequence"/>
</dbReference>
<accession>A0A4S8PTM1</accession>
<gene>
    <name evidence="1" type="ORF">FAA86_13870</name>
</gene>
<proteinExistence type="predicted"/>
<organism evidence="1 2">
    <name type="scientific">Rhizobium rosettiformans W3</name>
    <dbReference type="NCBI Taxonomy" id="538378"/>
    <lineage>
        <taxon>Bacteria</taxon>
        <taxon>Pseudomonadati</taxon>
        <taxon>Pseudomonadota</taxon>
        <taxon>Alphaproteobacteria</taxon>
        <taxon>Hyphomicrobiales</taxon>
        <taxon>Rhizobiaceae</taxon>
        <taxon>Rhizobium/Agrobacterium group</taxon>
        <taxon>Rhizobium</taxon>
    </lineage>
</organism>
<sequence length="245" mass="27172">MSALVFDDVGLPADGSVHEVRSLDLRVSSLVHPLETAQAEAIARNWEAELAANPALFNGPLILQREIRYSEGHLEAEGHVAGFATFLWWRRQPELTGACHLFAYPVLVGSDGALIAVEMAPHTANPGQVYFAAGSLDLSDIVDGRCDIEGNMRREVLEETGLDLRAAEPDPILYASYRSRKMTLLRLFHFRETADELVESINAFARRCNEPEITRAVAIRDGDPTAHRYGLAMLPILGWYFSQRA</sequence>
<keyword evidence="1" id="KW-0378">Hydrolase</keyword>
<dbReference type="Gene3D" id="3.90.79.10">
    <property type="entry name" value="Nucleoside Triphosphate Pyrophosphohydrolase"/>
    <property type="match status" value="1"/>
</dbReference>